<organism evidence="1 2">
    <name type="scientific">Parapedobacter koreensis</name>
    <dbReference type="NCBI Taxonomy" id="332977"/>
    <lineage>
        <taxon>Bacteria</taxon>
        <taxon>Pseudomonadati</taxon>
        <taxon>Bacteroidota</taxon>
        <taxon>Sphingobacteriia</taxon>
        <taxon>Sphingobacteriales</taxon>
        <taxon>Sphingobacteriaceae</taxon>
        <taxon>Parapedobacter</taxon>
    </lineage>
</organism>
<accession>A0A1H7RE80</accession>
<dbReference type="STRING" id="332977.SAMN05421740_10753"/>
<dbReference type="InterPro" id="IPR044668">
    <property type="entry name" value="PuuD-like"/>
</dbReference>
<name>A0A1H7RE80_9SPHI</name>
<dbReference type="PANTHER" id="PTHR43235:SF1">
    <property type="entry name" value="GLUTAMINE AMIDOTRANSFERASE PB2B2.05-RELATED"/>
    <property type="match status" value="1"/>
</dbReference>
<dbReference type="SUPFAM" id="SSF52317">
    <property type="entry name" value="Class I glutamine amidotransferase-like"/>
    <property type="match status" value="1"/>
</dbReference>
<evidence type="ECO:0000313" key="2">
    <source>
        <dbReference type="Proteomes" id="UP000198916"/>
    </source>
</evidence>
<gene>
    <name evidence="1" type="ORF">SAMN05421740_10753</name>
</gene>
<keyword evidence="2" id="KW-1185">Reference proteome</keyword>
<dbReference type="Proteomes" id="UP000198916">
    <property type="component" value="Unassembled WGS sequence"/>
</dbReference>
<dbReference type="PANTHER" id="PTHR43235">
    <property type="entry name" value="GLUTAMINE AMIDOTRANSFERASE PB2B2.05-RELATED"/>
    <property type="match status" value="1"/>
</dbReference>
<dbReference type="PROSITE" id="PS51273">
    <property type="entry name" value="GATASE_TYPE_1"/>
    <property type="match status" value="1"/>
</dbReference>
<sequence>MSKLTIGMTDGRMYAGYAEWVAGVRDDVVIMPLSYTRDNLMDVNRCHGVVFTGGEDVHPSRYGKPEFLEYCVPADFDERRDEFELELMHQVQAKQLPVLGICRGLQLANVYFGGTLIPDIPTWGKFNHAKLPGGGERDHAIRVDPHSLLFAITGHKDGWVNSLHHQSADRIGEGLAAAALSDDGIVEALERKETGMDPFLLLVQWHPERMDDARNPFMGAIRERFINEVKNHIIAYENH</sequence>
<dbReference type="InterPro" id="IPR029062">
    <property type="entry name" value="Class_I_gatase-like"/>
</dbReference>
<proteinExistence type="predicted"/>
<dbReference type="EMBL" id="FNZR01000007">
    <property type="protein sequence ID" value="SEL58379.1"/>
    <property type="molecule type" value="Genomic_DNA"/>
</dbReference>
<keyword evidence="1" id="KW-0315">Glutamine amidotransferase</keyword>
<reference evidence="2" key="1">
    <citation type="submission" date="2016-10" db="EMBL/GenBank/DDBJ databases">
        <authorList>
            <person name="Varghese N."/>
            <person name="Submissions S."/>
        </authorList>
    </citation>
    <scope>NUCLEOTIDE SEQUENCE [LARGE SCALE GENOMIC DNA]</scope>
    <source>
        <strain evidence="2">Jip14</strain>
    </source>
</reference>
<dbReference type="Pfam" id="PF07722">
    <property type="entry name" value="Peptidase_C26"/>
    <property type="match status" value="1"/>
</dbReference>
<keyword evidence="1" id="KW-0808">Transferase</keyword>
<dbReference type="Gene3D" id="3.40.50.880">
    <property type="match status" value="1"/>
</dbReference>
<dbReference type="RefSeq" id="WP_090606990.1">
    <property type="nucleotide sequence ID" value="NZ_FNZR01000007.1"/>
</dbReference>
<dbReference type="GO" id="GO:0016740">
    <property type="term" value="F:transferase activity"/>
    <property type="evidence" value="ECO:0007669"/>
    <property type="project" value="UniProtKB-KW"/>
</dbReference>
<dbReference type="AlphaFoldDB" id="A0A1H7RE80"/>
<dbReference type="OrthoDB" id="9804920at2"/>
<dbReference type="InterPro" id="IPR011697">
    <property type="entry name" value="Peptidase_C26"/>
</dbReference>
<protein>
    <submittedName>
        <fullName evidence="1">Putative glutamine amidotransferase</fullName>
    </submittedName>
</protein>
<dbReference type="GO" id="GO:0016811">
    <property type="term" value="F:hydrolase activity, acting on carbon-nitrogen (but not peptide) bonds, in linear amides"/>
    <property type="evidence" value="ECO:0007669"/>
    <property type="project" value="InterPro"/>
</dbReference>
<dbReference type="GO" id="GO:0005829">
    <property type="term" value="C:cytosol"/>
    <property type="evidence" value="ECO:0007669"/>
    <property type="project" value="TreeGrafter"/>
</dbReference>
<evidence type="ECO:0000313" key="1">
    <source>
        <dbReference type="EMBL" id="SEL58379.1"/>
    </source>
</evidence>